<dbReference type="PATRIC" id="fig|1227487.5.peg.638"/>
<dbReference type="Pfam" id="PF00590">
    <property type="entry name" value="TP_methylase"/>
    <property type="match status" value="1"/>
</dbReference>
<accession>M0DGJ5</accession>
<dbReference type="PROSITE" id="PS00839">
    <property type="entry name" value="SUMT_1"/>
    <property type="match status" value="1"/>
</dbReference>
<dbReference type="InterPro" id="IPR014777">
    <property type="entry name" value="4pyrrole_Mease_sub1"/>
</dbReference>
<dbReference type="InterPro" id="IPR012382">
    <property type="entry name" value="CobI/CbiL"/>
</dbReference>
<dbReference type="SUPFAM" id="SSF53790">
    <property type="entry name" value="Tetrapyrrole methylase"/>
    <property type="match status" value="1"/>
</dbReference>
<reference evidence="5 6" key="1">
    <citation type="journal article" date="2014" name="PLoS Genet.">
        <title>Phylogenetically driven sequencing of extremely halophilic archaea reveals strategies for static and dynamic osmo-response.</title>
        <authorList>
            <person name="Becker E.A."/>
            <person name="Seitzer P.M."/>
            <person name="Tritt A."/>
            <person name="Larsen D."/>
            <person name="Krusor M."/>
            <person name="Yao A.I."/>
            <person name="Wu D."/>
            <person name="Madern D."/>
            <person name="Eisen J.A."/>
            <person name="Darling A.E."/>
            <person name="Facciotti M.T."/>
        </authorList>
    </citation>
    <scope>NUCLEOTIDE SEQUENCE [LARGE SCALE GENOMIC DNA]</scope>
    <source>
        <strain evidence="5 6">JCM 14848</strain>
    </source>
</reference>
<dbReference type="Proteomes" id="UP000011513">
    <property type="component" value="Unassembled WGS sequence"/>
</dbReference>
<keyword evidence="2" id="KW-0169">Cobalamin biosynthesis</keyword>
<evidence type="ECO:0000313" key="5">
    <source>
        <dbReference type="EMBL" id="ELZ33923.1"/>
    </source>
</evidence>
<dbReference type="GO" id="GO:0009236">
    <property type="term" value="P:cobalamin biosynthetic process"/>
    <property type="evidence" value="ECO:0007669"/>
    <property type="project" value="UniProtKB-KW"/>
</dbReference>
<sequence>MTLHGVGLGPGDADLVTVRGRRVLEEADVVYSPGRLSRSVATEHVPDDRIGDLEFPMTRDEDELRRAWREAAAEIAPRARDGAVAFVTLGDPNVYSTFGHLRRTLTAFHPDVDVEVVPGVSAVTAFTTALGVEVAAGANLTLHEAARGTAPTGPDRMVLFKVTDVPATHEGLVDAGYDVVYGRRLYMEQGETVVTDDPQELTDRDYYTLAYAEKRGLDAEPATATFGDVEATNGDESNGKVSTDGGSEIGRTERAVGEACGDELPGVDGDD</sequence>
<dbReference type="EMBL" id="AOIV01000006">
    <property type="protein sequence ID" value="ELZ33923.1"/>
    <property type="molecule type" value="Genomic_DNA"/>
</dbReference>
<dbReference type="AlphaFoldDB" id="M0DGJ5"/>
<evidence type="ECO:0000256" key="3">
    <source>
        <dbReference type="SAM" id="MobiDB-lite"/>
    </source>
</evidence>
<feature type="compositionally biased region" description="Polar residues" evidence="3">
    <location>
        <begin position="234"/>
        <end position="245"/>
    </location>
</feature>
<dbReference type="RefSeq" id="WP_008383872.1">
    <property type="nucleotide sequence ID" value="NZ_AOIV01000006.1"/>
</dbReference>
<dbReference type="PANTHER" id="PTHR43467">
    <property type="entry name" value="COBALT-PRECORRIN-2 C(20)-METHYLTRANSFERASE"/>
    <property type="match status" value="1"/>
</dbReference>
<dbReference type="InterPro" id="IPR000878">
    <property type="entry name" value="4pyrrol_Mease"/>
</dbReference>
<dbReference type="EC" id="2.1.1.151" evidence="5"/>
<organism evidence="5 6">
    <name type="scientific">Halogeometricum pallidum JCM 14848</name>
    <dbReference type="NCBI Taxonomy" id="1227487"/>
    <lineage>
        <taxon>Archaea</taxon>
        <taxon>Methanobacteriati</taxon>
        <taxon>Methanobacteriota</taxon>
        <taxon>Stenosarchaea group</taxon>
        <taxon>Halobacteria</taxon>
        <taxon>Halobacteriales</taxon>
        <taxon>Haloferacaceae</taxon>
        <taxon>Halogeometricum</taxon>
    </lineage>
</organism>
<keyword evidence="5" id="KW-0489">Methyltransferase</keyword>
<dbReference type="GO" id="GO:0043781">
    <property type="term" value="F:cobalt-factor II C20-methyltransferase activity"/>
    <property type="evidence" value="ECO:0007669"/>
    <property type="project" value="UniProtKB-EC"/>
</dbReference>
<dbReference type="GO" id="GO:0032259">
    <property type="term" value="P:methylation"/>
    <property type="evidence" value="ECO:0007669"/>
    <property type="project" value="UniProtKB-KW"/>
</dbReference>
<dbReference type="NCBIfam" id="NF004063">
    <property type="entry name" value="PRK05576.1-6"/>
    <property type="match status" value="1"/>
</dbReference>
<evidence type="ECO:0000259" key="4">
    <source>
        <dbReference type="Pfam" id="PF00590"/>
    </source>
</evidence>
<gene>
    <name evidence="5" type="ORF">C474_03150</name>
</gene>
<dbReference type="PANTHER" id="PTHR43467:SF2">
    <property type="entry name" value="COBALT-PRECORRIN-2 C(20)-METHYLTRANSFERASE"/>
    <property type="match status" value="1"/>
</dbReference>
<keyword evidence="6" id="KW-1185">Reference proteome</keyword>
<dbReference type="InParanoid" id="M0DGJ5"/>
<dbReference type="GO" id="GO:0030788">
    <property type="term" value="F:precorrin-2 C20-methyltransferase activity"/>
    <property type="evidence" value="ECO:0007669"/>
    <property type="project" value="InterPro"/>
</dbReference>
<protein>
    <submittedName>
        <fullName evidence="5">Cobalt-precorrin-2 C(20)-methyltransferase</fullName>
        <ecNumber evidence="5">2.1.1.151</ecNumber>
    </submittedName>
</protein>
<comment type="caution">
    <text evidence="5">The sequence shown here is derived from an EMBL/GenBank/DDBJ whole genome shotgun (WGS) entry which is preliminary data.</text>
</comment>
<name>M0DGJ5_HALPD</name>
<evidence type="ECO:0000256" key="1">
    <source>
        <dbReference type="ARBA" id="ARBA00004953"/>
    </source>
</evidence>
<dbReference type="CDD" id="cd11645">
    <property type="entry name" value="Precorrin_2_C20_MT"/>
    <property type="match status" value="1"/>
</dbReference>
<feature type="region of interest" description="Disordered" evidence="3">
    <location>
        <begin position="228"/>
        <end position="271"/>
    </location>
</feature>
<dbReference type="OrthoDB" id="23546at2157"/>
<dbReference type="Gene3D" id="3.40.1010.10">
    <property type="entry name" value="Cobalt-precorrin-4 Transmethylase, Domain 1"/>
    <property type="match status" value="1"/>
</dbReference>
<dbReference type="eggNOG" id="arCOG00648">
    <property type="taxonomic scope" value="Archaea"/>
</dbReference>
<comment type="pathway">
    <text evidence="1">Cofactor biosynthesis; adenosylcobalamin biosynthesis.</text>
</comment>
<evidence type="ECO:0000256" key="2">
    <source>
        <dbReference type="ARBA" id="ARBA00022573"/>
    </source>
</evidence>
<proteinExistence type="predicted"/>
<feature type="domain" description="Tetrapyrrole methylase" evidence="4">
    <location>
        <begin position="2"/>
        <end position="195"/>
    </location>
</feature>
<keyword evidence="5" id="KW-0808">Transferase</keyword>
<dbReference type="InterPro" id="IPR035996">
    <property type="entry name" value="4pyrrol_Methylase_sf"/>
</dbReference>
<dbReference type="InterPro" id="IPR003043">
    <property type="entry name" value="Uropor_MeTrfase_CS"/>
</dbReference>
<evidence type="ECO:0000313" key="6">
    <source>
        <dbReference type="Proteomes" id="UP000011513"/>
    </source>
</evidence>